<dbReference type="InterPro" id="IPR018483">
    <property type="entry name" value="Carb_kinase_FGGY_CS"/>
</dbReference>
<evidence type="ECO:0000256" key="1">
    <source>
        <dbReference type="ARBA" id="ARBA00005190"/>
    </source>
</evidence>
<dbReference type="EC" id="2.7.1.30" evidence="3"/>
<dbReference type="InterPro" id="IPR018485">
    <property type="entry name" value="FGGY_C"/>
</dbReference>
<comment type="similarity">
    <text evidence="2 11">Belongs to the FGGY kinase family.</text>
</comment>
<reference evidence="14" key="1">
    <citation type="journal article" date="2021" name="Genome Biol. Evol.">
        <title>A High-Quality Reference Genome for a Parasitic Bivalve with Doubly Uniparental Inheritance (Bivalvia: Unionida).</title>
        <authorList>
            <person name="Smith C.H."/>
        </authorList>
    </citation>
    <scope>NUCLEOTIDE SEQUENCE</scope>
    <source>
        <strain evidence="14">CHS0354</strain>
    </source>
</reference>
<dbReference type="GO" id="GO:0019563">
    <property type="term" value="P:glycerol catabolic process"/>
    <property type="evidence" value="ECO:0007669"/>
    <property type="project" value="TreeGrafter"/>
</dbReference>
<dbReference type="InterPro" id="IPR018484">
    <property type="entry name" value="FGGY_N"/>
</dbReference>
<evidence type="ECO:0000256" key="10">
    <source>
        <dbReference type="ARBA" id="ARBA00052101"/>
    </source>
</evidence>
<name>A0AAE0S363_9BIVA</name>
<comment type="catalytic activity">
    <reaction evidence="10">
        <text>glycerol + ATP = sn-glycerol 3-phosphate + ADP + H(+)</text>
        <dbReference type="Rhea" id="RHEA:21644"/>
        <dbReference type="ChEBI" id="CHEBI:15378"/>
        <dbReference type="ChEBI" id="CHEBI:17754"/>
        <dbReference type="ChEBI" id="CHEBI:30616"/>
        <dbReference type="ChEBI" id="CHEBI:57597"/>
        <dbReference type="ChEBI" id="CHEBI:456216"/>
        <dbReference type="EC" id="2.7.1.30"/>
    </reaction>
</comment>
<dbReference type="Pfam" id="PF00370">
    <property type="entry name" value="FGGY_N"/>
    <property type="match status" value="1"/>
</dbReference>
<evidence type="ECO:0000313" key="15">
    <source>
        <dbReference type="Proteomes" id="UP001195483"/>
    </source>
</evidence>
<proteinExistence type="inferred from homology"/>
<protein>
    <recommendedName>
        <fullName evidence="3">glycerol kinase</fullName>
        <ecNumber evidence="3">2.7.1.30</ecNumber>
    </recommendedName>
    <alternativeName>
        <fullName evidence="9">ATP:glycerol 3-phosphotransferase</fullName>
    </alternativeName>
</protein>
<dbReference type="GO" id="GO:0005524">
    <property type="term" value="F:ATP binding"/>
    <property type="evidence" value="ECO:0007669"/>
    <property type="project" value="UniProtKB-KW"/>
</dbReference>
<dbReference type="NCBIfam" id="TIGR01311">
    <property type="entry name" value="glycerol_kin"/>
    <property type="match status" value="1"/>
</dbReference>
<evidence type="ECO:0000259" key="13">
    <source>
        <dbReference type="Pfam" id="PF02782"/>
    </source>
</evidence>
<comment type="caution">
    <text evidence="14">The sequence shown here is derived from an EMBL/GenBank/DDBJ whole genome shotgun (WGS) entry which is preliminary data.</text>
</comment>
<evidence type="ECO:0000256" key="3">
    <source>
        <dbReference type="ARBA" id="ARBA00012099"/>
    </source>
</evidence>
<dbReference type="InterPro" id="IPR005999">
    <property type="entry name" value="Glycerol_kin"/>
</dbReference>
<keyword evidence="6 11" id="KW-0418">Kinase</keyword>
<evidence type="ECO:0000256" key="9">
    <source>
        <dbReference type="ARBA" id="ARBA00043149"/>
    </source>
</evidence>
<comment type="pathway">
    <text evidence="1">Polyol metabolism; glycerol degradation via glycerol kinase pathway; sn-glycerol 3-phosphate from glycerol: step 1/1.</text>
</comment>
<feature type="domain" description="Carbohydrate kinase FGGY N-terminal" evidence="12">
    <location>
        <begin position="4"/>
        <end position="248"/>
    </location>
</feature>
<dbReference type="CDD" id="cd07786">
    <property type="entry name" value="FGGY_EcGK_like"/>
    <property type="match status" value="1"/>
</dbReference>
<evidence type="ECO:0000256" key="5">
    <source>
        <dbReference type="ARBA" id="ARBA00022741"/>
    </source>
</evidence>
<reference evidence="14" key="3">
    <citation type="submission" date="2023-05" db="EMBL/GenBank/DDBJ databases">
        <authorList>
            <person name="Smith C.H."/>
        </authorList>
    </citation>
    <scope>NUCLEOTIDE SEQUENCE</scope>
    <source>
        <strain evidence="14">CHS0354</strain>
        <tissue evidence="14">Mantle</tissue>
    </source>
</reference>
<dbReference type="Gene3D" id="3.30.420.40">
    <property type="match status" value="2"/>
</dbReference>
<keyword evidence="8" id="KW-0067">ATP-binding</keyword>
<keyword evidence="7" id="KW-0319">Glycerol metabolism</keyword>
<evidence type="ECO:0000256" key="2">
    <source>
        <dbReference type="ARBA" id="ARBA00009156"/>
    </source>
</evidence>
<dbReference type="SUPFAM" id="SSF55729">
    <property type="entry name" value="Acyl-CoA N-acyltransferases (Nat)"/>
    <property type="match status" value="1"/>
</dbReference>
<sequence length="602" mass="65959">MASYVLALDQGTTSSRAILFDRAGMPSVSAQKEFMQIFPSPGRVEHNPEEIWESQLWTIRELFAKRVYNQQMSRRLVSPISGKLRLCGNGIRENRSIMQLCGRTGELPVFCEELKTAGKADIIRGKTGLPIDAYFSGTKVKWILDNIPDARKKAEQGKLCFGTIDSWLLWKLTGGQVHATDISNASRTMLCNIRTGKWDDELCDLFGVSPAMLPEIRSNSEIYGETAVTGSPLPISGIAGDQHAALFGQMCLHSGMIKNTYGTGCFILMNTGETPVTSSNHLLTTVAWRIGGKTTYALEGSVFIGGAVIQWLRDGLGIIKSSAEAEVLARQVNDNGGVYIVPAFTGLGAPYWNPYATGMLTGITRGTTSAHIARAALESIAYQSQDVITAMEADTGNPLTELRTDGGAAVNNLLMQFQSDILGKNVVRPTVTETTALGAAYFAGLAVGFWKNTDEIEGHWQKERIFLPAVTPQKRTELTAGWKHASTGGCYSSESPACGCDSASHVIASDPNDDWQWETELCRSPEWREQLIAEADGHPIGFIQIIDPAREESRYWGDVPLNLRAVDIWIGEPEYLNKGYGTQMMQAGTGRAVLRRRKQKLY</sequence>
<dbReference type="SUPFAM" id="SSF53067">
    <property type="entry name" value="Actin-like ATPase domain"/>
    <property type="match status" value="2"/>
</dbReference>
<feature type="domain" description="Carbohydrate kinase FGGY C-terminal" evidence="13">
    <location>
        <begin position="259"/>
        <end position="446"/>
    </location>
</feature>
<dbReference type="Pfam" id="PF02782">
    <property type="entry name" value="FGGY_C"/>
    <property type="match status" value="1"/>
</dbReference>
<dbReference type="GO" id="GO:0005829">
    <property type="term" value="C:cytosol"/>
    <property type="evidence" value="ECO:0007669"/>
    <property type="project" value="TreeGrafter"/>
</dbReference>
<dbReference type="PROSITE" id="PS00445">
    <property type="entry name" value="FGGY_KINASES_2"/>
    <property type="match status" value="1"/>
</dbReference>
<evidence type="ECO:0000256" key="8">
    <source>
        <dbReference type="ARBA" id="ARBA00022840"/>
    </source>
</evidence>
<dbReference type="Pfam" id="PF13523">
    <property type="entry name" value="Acetyltransf_8"/>
    <property type="match status" value="1"/>
</dbReference>
<dbReference type="CDD" id="cd04301">
    <property type="entry name" value="NAT_SF"/>
    <property type="match status" value="1"/>
</dbReference>
<keyword evidence="5" id="KW-0547">Nucleotide-binding</keyword>
<evidence type="ECO:0000256" key="4">
    <source>
        <dbReference type="ARBA" id="ARBA00022679"/>
    </source>
</evidence>
<dbReference type="NCBIfam" id="NF000756">
    <property type="entry name" value="PRK00047.1"/>
    <property type="match status" value="1"/>
</dbReference>
<gene>
    <name evidence="14" type="ORF">CHS0354_035324</name>
</gene>
<organism evidence="14 15">
    <name type="scientific">Potamilus streckersoni</name>
    <dbReference type="NCBI Taxonomy" id="2493646"/>
    <lineage>
        <taxon>Eukaryota</taxon>
        <taxon>Metazoa</taxon>
        <taxon>Spiralia</taxon>
        <taxon>Lophotrochozoa</taxon>
        <taxon>Mollusca</taxon>
        <taxon>Bivalvia</taxon>
        <taxon>Autobranchia</taxon>
        <taxon>Heteroconchia</taxon>
        <taxon>Palaeoheterodonta</taxon>
        <taxon>Unionida</taxon>
        <taxon>Unionoidea</taxon>
        <taxon>Unionidae</taxon>
        <taxon>Ambleminae</taxon>
        <taxon>Lampsilini</taxon>
        <taxon>Potamilus</taxon>
    </lineage>
</organism>
<dbReference type="InterPro" id="IPR016181">
    <property type="entry name" value="Acyl_CoA_acyltransferase"/>
</dbReference>
<dbReference type="Proteomes" id="UP001195483">
    <property type="component" value="Unassembled WGS sequence"/>
</dbReference>
<dbReference type="PROSITE" id="PS00933">
    <property type="entry name" value="FGGY_KINASES_1"/>
    <property type="match status" value="1"/>
</dbReference>
<evidence type="ECO:0000313" key="14">
    <source>
        <dbReference type="EMBL" id="KAK3584243.1"/>
    </source>
</evidence>
<reference evidence="14" key="2">
    <citation type="journal article" date="2021" name="Genome Biol. Evol.">
        <title>Developing a high-quality reference genome for a parasitic bivalve with doubly uniparental inheritance (Bivalvia: Unionida).</title>
        <authorList>
            <person name="Smith C.H."/>
        </authorList>
    </citation>
    <scope>NUCLEOTIDE SEQUENCE</scope>
    <source>
        <strain evidence="14">CHS0354</strain>
        <tissue evidence="14">Mantle</tissue>
    </source>
</reference>
<evidence type="ECO:0000256" key="11">
    <source>
        <dbReference type="RuleBase" id="RU003733"/>
    </source>
</evidence>
<dbReference type="Gene3D" id="3.40.630.30">
    <property type="match status" value="1"/>
</dbReference>
<dbReference type="EMBL" id="JAEAOA010002069">
    <property type="protein sequence ID" value="KAK3584243.1"/>
    <property type="molecule type" value="Genomic_DNA"/>
</dbReference>
<keyword evidence="15" id="KW-1185">Reference proteome</keyword>
<dbReference type="PANTHER" id="PTHR10196">
    <property type="entry name" value="SUGAR KINASE"/>
    <property type="match status" value="1"/>
</dbReference>
<dbReference type="GO" id="GO:0006072">
    <property type="term" value="P:glycerol-3-phosphate metabolic process"/>
    <property type="evidence" value="ECO:0007669"/>
    <property type="project" value="InterPro"/>
</dbReference>
<dbReference type="PANTHER" id="PTHR10196:SF69">
    <property type="entry name" value="GLYCEROL KINASE"/>
    <property type="match status" value="1"/>
</dbReference>
<dbReference type="FunFam" id="3.30.420.40:FF:000007">
    <property type="entry name" value="Glycerol kinase"/>
    <property type="match status" value="1"/>
</dbReference>
<evidence type="ECO:0000259" key="12">
    <source>
        <dbReference type="Pfam" id="PF00370"/>
    </source>
</evidence>
<evidence type="ECO:0000256" key="7">
    <source>
        <dbReference type="ARBA" id="ARBA00022798"/>
    </source>
</evidence>
<dbReference type="AlphaFoldDB" id="A0AAE0S363"/>
<keyword evidence="4 11" id="KW-0808">Transferase</keyword>
<dbReference type="InterPro" id="IPR043129">
    <property type="entry name" value="ATPase_NBD"/>
</dbReference>
<evidence type="ECO:0000256" key="6">
    <source>
        <dbReference type="ARBA" id="ARBA00022777"/>
    </source>
</evidence>
<accession>A0AAE0S363</accession>
<dbReference type="GO" id="GO:0004370">
    <property type="term" value="F:glycerol kinase activity"/>
    <property type="evidence" value="ECO:0007669"/>
    <property type="project" value="UniProtKB-EC"/>
</dbReference>